<accession>H1KQV6</accession>
<evidence type="ECO:0000313" key="2">
    <source>
        <dbReference type="EMBL" id="EHP90094.1"/>
    </source>
</evidence>
<dbReference type="EMBL" id="AGJK01000212">
    <property type="protein sequence ID" value="EHP90094.1"/>
    <property type="molecule type" value="Genomic_DNA"/>
</dbReference>
<dbReference type="Proteomes" id="UP000004382">
    <property type="component" value="Unassembled WGS sequence"/>
</dbReference>
<proteinExistence type="predicted"/>
<name>H1KQV6_METEX</name>
<reference evidence="2 3" key="1">
    <citation type="submission" date="2011-09" db="EMBL/GenBank/DDBJ databases">
        <title>The draft genome of Methylobacterium extorquens DSM 13060.</title>
        <authorList>
            <consortium name="US DOE Joint Genome Institute (JGI-PGF)"/>
            <person name="Lucas S."/>
            <person name="Han J."/>
            <person name="Lapidus A."/>
            <person name="Cheng J.-F."/>
            <person name="Goodwin L."/>
            <person name="Pitluck S."/>
            <person name="Peters L."/>
            <person name="Land M.L."/>
            <person name="Hauser L."/>
            <person name="Koskimaki J."/>
            <person name="Halonen O."/>
            <person name="Pirttila A."/>
            <person name="Frank C."/>
            <person name="Woyke T.J."/>
        </authorList>
    </citation>
    <scope>NUCLEOTIDE SEQUENCE [LARGE SCALE GENOMIC DNA]</scope>
    <source>
        <strain evidence="2 3">DSM 13060</strain>
    </source>
</reference>
<organism evidence="2 3">
    <name type="scientific">Methylorubrum extorquens DSM 13060</name>
    <dbReference type="NCBI Taxonomy" id="882800"/>
    <lineage>
        <taxon>Bacteria</taxon>
        <taxon>Pseudomonadati</taxon>
        <taxon>Pseudomonadota</taxon>
        <taxon>Alphaproteobacteria</taxon>
        <taxon>Hyphomicrobiales</taxon>
        <taxon>Methylobacteriaceae</taxon>
        <taxon>Methylorubrum</taxon>
    </lineage>
</organism>
<feature type="region of interest" description="Disordered" evidence="1">
    <location>
        <begin position="66"/>
        <end position="92"/>
    </location>
</feature>
<evidence type="ECO:0000313" key="3">
    <source>
        <dbReference type="Proteomes" id="UP000004382"/>
    </source>
</evidence>
<dbReference type="AlphaFoldDB" id="H1KQV6"/>
<dbReference type="PATRIC" id="fig|882800.3.peg.4908"/>
<comment type="caution">
    <text evidence="2">The sequence shown here is derived from an EMBL/GenBank/DDBJ whole genome shotgun (WGS) entry which is preliminary data.</text>
</comment>
<protein>
    <submittedName>
        <fullName evidence="2">Uncharacterized protein</fullName>
    </submittedName>
</protein>
<evidence type="ECO:0000256" key="1">
    <source>
        <dbReference type="SAM" id="MobiDB-lite"/>
    </source>
</evidence>
<sequence length="92" mass="9863">MEEWCTDQADAVLKQRGIVVDKSDRRKLAWAVTAVTQRASLTRKAAAQGESLDVGQHPIAPQTFPSSAMAAQPYGTAPTTLQPEKLSALVEA</sequence>
<gene>
    <name evidence="2" type="ORF">MetexDRAFT_5019</name>
</gene>